<sequence>MGAGQSSNKNCKKSLINCLQMLVEDVEFYVDKEFLDQLKNISISFSSKFEKNRKKVIDLLKQSIPPQITLFEDVLLNYASTVFQCSLIRNNNNKQKKIKEINMDKEFVKTFRLMNFSSLKDQYDNFYQNSLVLLKQGLQSYCSLADQIIKELNQNLDVQCQVYVLIWEHFQNHLCKLSNSDIYDLQPLNEFFNEHYATINPPLKIETIGGKLWGTYVQQLNIDYIKKQFENVRRDRTQKKISLFQVINALIDLNIDAAHLQWIGDSNFQFYGKLKELIDFIINDTEIFFDELNQQSKGDLILFLDLWEKDDNFMKSILPTWICENKLNTKFFTYFEQKIQEKIKLLQTSQQKNLIERYSKQFCEIDFENQLQYAKESLESTYFQFENFQLQSLDSTLQLMIKQLKSEKQFSSIILASEKTQQGPSDLLIQQNSNILSEINVHHIQSNILDSSDGDIFESKQSKLNIMSPEDEIAEICQKFDHKKNTIQLNILQRDQKIKLRNRNLQPINQDLREVFSFVHSISQQQVDKLVDFLFDNKHKENNFINNQQFLNQDHFRGSIAAELLFLLEK</sequence>
<accession>A0A8S1LBC7</accession>
<organism evidence="1 2">
    <name type="scientific">Paramecium sonneborni</name>
    <dbReference type="NCBI Taxonomy" id="65129"/>
    <lineage>
        <taxon>Eukaryota</taxon>
        <taxon>Sar</taxon>
        <taxon>Alveolata</taxon>
        <taxon>Ciliophora</taxon>
        <taxon>Intramacronucleata</taxon>
        <taxon>Oligohymenophorea</taxon>
        <taxon>Peniculida</taxon>
        <taxon>Parameciidae</taxon>
        <taxon>Paramecium</taxon>
    </lineage>
</organism>
<comment type="caution">
    <text evidence="1">The sequence shown here is derived from an EMBL/GenBank/DDBJ whole genome shotgun (WGS) entry which is preliminary data.</text>
</comment>
<dbReference type="EMBL" id="CAJJDN010000019">
    <property type="protein sequence ID" value="CAD8064867.1"/>
    <property type="molecule type" value="Genomic_DNA"/>
</dbReference>
<gene>
    <name evidence="1" type="ORF">PSON_ATCC_30995.1.T0190332</name>
</gene>
<protein>
    <submittedName>
        <fullName evidence="1">Uncharacterized protein</fullName>
    </submittedName>
</protein>
<proteinExistence type="predicted"/>
<dbReference type="Proteomes" id="UP000692954">
    <property type="component" value="Unassembled WGS sequence"/>
</dbReference>
<dbReference type="OrthoDB" id="293054at2759"/>
<reference evidence="1" key="1">
    <citation type="submission" date="2021-01" db="EMBL/GenBank/DDBJ databases">
        <authorList>
            <consortium name="Genoscope - CEA"/>
            <person name="William W."/>
        </authorList>
    </citation>
    <scope>NUCLEOTIDE SEQUENCE</scope>
</reference>
<evidence type="ECO:0000313" key="2">
    <source>
        <dbReference type="Proteomes" id="UP000692954"/>
    </source>
</evidence>
<evidence type="ECO:0000313" key="1">
    <source>
        <dbReference type="EMBL" id="CAD8064867.1"/>
    </source>
</evidence>
<keyword evidence="2" id="KW-1185">Reference proteome</keyword>
<dbReference type="AlphaFoldDB" id="A0A8S1LBC7"/>
<name>A0A8S1LBC7_9CILI</name>